<gene>
    <name evidence="1" type="ORF">K461DRAFT_153435</name>
</gene>
<evidence type="ECO:0000313" key="2">
    <source>
        <dbReference type="Proteomes" id="UP000799439"/>
    </source>
</evidence>
<keyword evidence="2" id="KW-1185">Reference proteome</keyword>
<dbReference type="AlphaFoldDB" id="A0A9P4J364"/>
<proteinExistence type="predicted"/>
<organism evidence="1 2">
    <name type="scientific">Myriangium duriaei CBS 260.36</name>
    <dbReference type="NCBI Taxonomy" id="1168546"/>
    <lineage>
        <taxon>Eukaryota</taxon>
        <taxon>Fungi</taxon>
        <taxon>Dikarya</taxon>
        <taxon>Ascomycota</taxon>
        <taxon>Pezizomycotina</taxon>
        <taxon>Dothideomycetes</taxon>
        <taxon>Dothideomycetidae</taxon>
        <taxon>Myriangiales</taxon>
        <taxon>Myriangiaceae</taxon>
        <taxon>Myriangium</taxon>
    </lineage>
</organism>
<dbReference type="Proteomes" id="UP000799439">
    <property type="component" value="Unassembled WGS sequence"/>
</dbReference>
<dbReference type="EMBL" id="ML996087">
    <property type="protein sequence ID" value="KAF2151549.1"/>
    <property type="molecule type" value="Genomic_DNA"/>
</dbReference>
<sequence length="79" mass="9607">MHNDRQGLIDGIPTSWRRLLELHTQQWSEYQDRIWDLLMKIRLRWIQKKKSLAISSNKIHVSAIDERIYESDDIHYETS</sequence>
<evidence type="ECO:0000313" key="1">
    <source>
        <dbReference type="EMBL" id="KAF2151549.1"/>
    </source>
</evidence>
<reference evidence="1" key="1">
    <citation type="journal article" date="2020" name="Stud. Mycol.">
        <title>101 Dothideomycetes genomes: a test case for predicting lifestyles and emergence of pathogens.</title>
        <authorList>
            <person name="Haridas S."/>
            <person name="Albert R."/>
            <person name="Binder M."/>
            <person name="Bloem J."/>
            <person name="Labutti K."/>
            <person name="Salamov A."/>
            <person name="Andreopoulos B."/>
            <person name="Baker S."/>
            <person name="Barry K."/>
            <person name="Bills G."/>
            <person name="Bluhm B."/>
            <person name="Cannon C."/>
            <person name="Castanera R."/>
            <person name="Culley D."/>
            <person name="Daum C."/>
            <person name="Ezra D."/>
            <person name="Gonzalez J."/>
            <person name="Henrissat B."/>
            <person name="Kuo A."/>
            <person name="Liang C."/>
            <person name="Lipzen A."/>
            <person name="Lutzoni F."/>
            <person name="Magnuson J."/>
            <person name="Mondo S."/>
            <person name="Nolan M."/>
            <person name="Ohm R."/>
            <person name="Pangilinan J."/>
            <person name="Park H.-J."/>
            <person name="Ramirez L."/>
            <person name="Alfaro M."/>
            <person name="Sun H."/>
            <person name="Tritt A."/>
            <person name="Yoshinaga Y."/>
            <person name="Zwiers L.-H."/>
            <person name="Turgeon B."/>
            <person name="Goodwin S."/>
            <person name="Spatafora J."/>
            <person name="Crous P."/>
            <person name="Grigoriev I."/>
        </authorList>
    </citation>
    <scope>NUCLEOTIDE SEQUENCE</scope>
    <source>
        <strain evidence="1">CBS 260.36</strain>
    </source>
</reference>
<protein>
    <submittedName>
        <fullName evidence="1">Uncharacterized protein</fullName>
    </submittedName>
</protein>
<name>A0A9P4J364_9PEZI</name>
<accession>A0A9P4J364</accession>
<comment type="caution">
    <text evidence="1">The sequence shown here is derived from an EMBL/GenBank/DDBJ whole genome shotgun (WGS) entry which is preliminary data.</text>
</comment>